<evidence type="ECO:0000313" key="3">
    <source>
        <dbReference type="Proteomes" id="UP001234989"/>
    </source>
</evidence>
<dbReference type="EMBL" id="CP133614">
    <property type="protein sequence ID" value="WMV18354.1"/>
    <property type="molecule type" value="Genomic_DNA"/>
</dbReference>
<evidence type="ECO:0000256" key="1">
    <source>
        <dbReference type="SAM" id="MobiDB-lite"/>
    </source>
</evidence>
<feature type="compositionally biased region" description="Basic and acidic residues" evidence="1">
    <location>
        <begin position="1"/>
        <end position="13"/>
    </location>
</feature>
<feature type="compositionally biased region" description="Polar residues" evidence="1">
    <location>
        <begin position="14"/>
        <end position="24"/>
    </location>
</feature>
<feature type="region of interest" description="Disordered" evidence="1">
    <location>
        <begin position="1"/>
        <end position="24"/>
    </location>
</feature>
<dbReference type="Proteomes" id="UP001234989">
    <property type="component" value="Chromosome 3"/>
</dbReference>
<gene>
    <name evidence="2" type="ORF">MTR67_011739</name>
</gene>
<organism evidence="2 3">
    <name type="scientific">Solanum verrucosum</name>
    <dbReference type="NCBI Taxonomy" id="315347"/>
    <lineage>
        <taxon>Eukaryota</taxon>
        <taxon>Viridiplantae</taxon>
        <taxon>Streptophyta</taxon>
        <taxon>Embryophyta</taxon>
        <taxon>Tracheophyta</taxon>
        <taxon>Spermatophyta</taxon>
        <taxon>Magnoliopsida</taxon>
        <taxon>eudicotyledons</taxon>
        <taxon>Gunneridae</taxon>
        <taxon>Pentapetalae</taxon>
        <taxon>asterids</taxon>
        <taxon>lamiids</taxon>
        <taxon>Solanales</taxon>
        <taxon>Solanaceae</taxon>
        <taxon>Solanoideae</taxon>
        <taxon>Solaneae</taxon>
        <taxon>Solanum</taxon>
    </lineage>
</organism>
<proteinExistence type="predicted"/>
<sequence length="24" mass="2749">MRGELSKPQDSLDHNTYSSTIGRR</sequence>
<protein>
    <submittedName>
        <fullName evidence="2">Uncharacterized protein</fullName>
    </submittedName>
</protein>
<keyword evidence="3" id="KW-1185">Reference proteome</keyword>
<reference evidence="2" key="1">
    <citation type="submission" date="2023-08" db="EMBL/GenBank/DDBJ databases">
        <title>A de novo genome assembly of Solanum verrucosum Schlechtendal, a Mexican diploid species geographically isolated from the other diploid A-genome species in potato relatives.</title>
        <authorList>
            <person name="Hosaka K."/>
        </authorList>
    </citation>
    <scope>NUCLEOTIDE SEQUENCE</scope>
    <source>
        <tissue evidence="2">Young leaves</tissue>
    </source>
</reference>
<accession>A0AAF0TGV7</accession>
<evidence type="ECO:0000313" key="2">
    <source>
        <dbReference type="EMBL" id="WMV18354.1"/>
    </source>
</evidence>
<dbReference type="AlphaFoldDB" id="A0AAF0TGV7"/>
<name>A0AAF0TGV7_SOLVR</name>